<keyword evidence="11" id="KW-1185">Reference proteome</keyword>
<evidence type="ECO:0000256" key="5">
    <source>
        <dbReference type="ARBA" id="ARBA00022690"/>
    </source>
</evidence>
<evidence type="ECO:0000256" key="2">
    <source>
        <dbReference type="ARBA" id="ARBA00010472"/>
    </source>
</evidence>
<evidence type="ECO:0000256" key="3">
    <source>
        <dbReference type="ARBA" id="ARBA00011738"/>
    </source>
</evidence>
<evidence type="ECO:0000256" key="7">
    <source>
        <dbReference type="ARBA" id="ARBA00023157"/>
    </source>
</evidence>
<reference evidence="10 11" key="1">
    <citation type="submission" date="2017-09" db="EMBL/GenBank/DDBJ databases">
        <authorList>
            <person name="Ehlers B."/>
            <person name="Leendertz F.H."/>
        </authorList>
    </citation>
    <scope>NUCLEOTIDE SEQUENCE [LARGE SCALE GENOMIC DNA]</scope>
    <source>
        <strain evidence="10 11">CGMCC 4.6857</strain>
    </source>
</reference>
<dbReference type="Pfam" id="PF00720">
    <property type="entry name" value="SSI"/>
    <property type="match status" value="1"/>
</dbReference>
<dbReference type="RefSeq" id="WP_245923354.1">
    <property type="nucleotide sequence ID" value="NZ_OBDY01000011.1"/>
</dbReference>
<organism evidence="10 11">
    <name type="scientific">Paractinoplanes atraurantiacus</name>
    <dbReference type="NCBI Taxonomy" id="1036182"/>
    <lineage>
        <taxon>Bacteria</taxon>
        <taxon>Bacillati</taxon>
        <taxon>Actinomycetota</taxon>
        <taxon>Actinomycetes</taxon>
        <taxon>Micromonosporales</taxon>
        <taxon>Micromonosporaceae</taxon>
        <taxon>Paractinoplanes</taxon>
    </lineage>
</organism>
<dbReference type="GO" id="GO:0004867">
    <property type="term" value="F:serine-type endopeptidase inhibitor activity"/>
    <property type="evidence" value="ECO:0007669"/>
    <property type="project" value="UniProtKB-KW"/>
</dbReference>
<dbReference type="InterPro" id="IPR000691">
    <property type="entry name" value="Prot_inh_I16_SSI"/>
</dbReference>
<name>A0A285IWE7_9ACTN</name>
<evidence type="ECO:0000256" key="4">
    <source>
        <dbReference type="ARBA" id="ARBA00022525"/>
    </source>
</evidence>
<evidence type="ECO:0000256" key="6">
    <source>
        <dbReference type="ARBA" id="ARBA00022900"/>
    </source>
</evidence>
<dbReference type="PROSITE" id="PS00999">
    <property type="entry name" value="SSI"/>
    <property type="match status" value="1"/>
</dbReference>
<evidence type="ECO:0000256" key="8">
    <source>
        <dbReference type="RuleBase" id="RU003471"/>
    </source>
</evidence>
<comment type="subcellular location">
    <subcellularLocation>
        <location evidence="1">Secreted</location>
    </subcellularLocation>
</comment>
<evidence type="ECO:0000313" key="10">
    <source>
        <dbReference type="EMBL" id="SNY51251.1"/>
    </source>
</evidence>
<comment type="subunit">
    <text evidence="3">Homodimer.</text>
</comment>
<dbReference type="InterPro" id="IPR020054">
    <property type="entry name" value="Prot_inh_SSI_I16_CS"/>
</dbReference>
<accession>A0A285IWE7</accession>
<dbReference type="Proteomes" id="UP000219612">
    <property type="component" value="Unassembled WGS sequence"/>
</dbReference>
<evidence type="ECO:0000256" key="1">
    <source>
        <dbReference type="ARBA" id="ARBA00004613"/>
    </source>
</evidence>
<comment type="similarity">
    <text evidence="2 8">Belongs to the protease inhibitor I16 (SSI) family.</text>
</comment>
<dbReference type="GO" id="GO:0005576">
    <property type="term" value="C:extracellular region"/>
    <property type="evidence" value="ECO:0007669"/>
    <property type="project" value="UniProtKB-SubCell"/>
</dbReference>
<dbReference type="InterPro" id="IPR023549">
    <property type="entry name" value="Subtilisin_inhibitor"/>
</dbReference>
<protein>
    <submittedName>
        <fullName evidence="10">Subtilisin inhibitor-like</fullName>
    </submittedName>
</protein>
<evidence type="ECO:0000259" key="9">
    <source>
        <dbReference type="Pfam" id="PF00720"/>
    </source>
</evidence>
<proteinExistence type="inferred from homology"/>
<gene>
    <name evidence="10" type="ORF">SAMN05421748_111228</name>
</gene>
<evidence type="ECO:0000313" key="11">
    <source>
        <dbReference type="Proteomes" id="UP000219612"/>
    </source>
</evidence>
<dbReference type="PRINTS" id="PR00294">
    <property type="entry name" value="SSBTLNINHBTR"/>
</dbReference>
<sequence length="133" mass="14092">MFTSLLTSVTALAALLPGPVADPKPYGSPPRPAEPKVALKLQYTSESGFAMAVTLACEPSGGGHPKPEAACETLSAVGADPGRIEPKTTACVMIYAPVTAEITGVWRRMPVKWTHKFGNSCEMRRATGVLFEF</sequence>
<keyword evidence="4" id="KW-0964">Secreted</keyword>
<dbReference type="InterPro" id="IPR036819">
    <property type="entry name" value="Subtilisin_inhibitor-like_sf"/>
</dbReference>
<keyword evidence="5 8" id="KW-0646">Protease inhibitor</keyword>
<dbReference type="AlphaFoldDB" id="A0A285IWE7"/>
<keyword evidence="6 8" id="KW-0722">Serine protease inhibitor</keyword>
<keyword evidence="7" id="KW-1015">Disulfide bond</keyword>
<feature type="domain" description="Subtilisin inhibitor" evidence="9">
    <location>
        <begin position="50"/>
        <end position="119"/>
    </location>
</feature>
<dbReference type="Gene3D" id="3.30.350.10">
    <property type="entry name" value="Subtilisin inhibitor-like"/>
    <property type="match status" value="1"/>
</dbReference>
<dbReference type="SUPFAM" id="SSF55399">
    <property type="entry name" value="Subtilisin inhibitor"/>
    <property type="match status" value="1"/>
</dbReference>
<dbReference type="EMBL" id="OBDY01000011">
    <property type="protein sequence ID" value="SNY51251.1"/>
    <property type="molecule type" value="Genomic_DNA"/>
</dbReference>